<proteinExistence type="predicted"/>
<keyword evidence="2" id="KW-1185">Reference proteome</keyword>
<comment type="caution">
    <text evidence="1">The sequence shown here is derived from an EMBL/GenBank/DDBJ whole genome shotgun (WGS) entry which is preliminary data.</text>
</comment>
<reference evidence="2" key="1">
    <citation type="submission" date="2023-07" db="EMBL/GenBank/DDBJ databases">
        <title>Thauera sp. CAU 1555 isolated from sand of Yaerae Beach.</title>
        <authorList>
            <person name="Kim W."/>
        </authorList>
    </citation>
    <scope>NUCLEOTIDE SEQUENCE [LARGE SCALE GENOMIC DNA]</scope>
    <source>
        <strain evidence="2">CAU 1555</strain>
    </source>
</reference>
<organism evidence="1 2">
    <name type="scientific">Thauera sedimentorum</name>
    <dbReference type="NCBI Taxonomy" id="2767595"/>
    <lineage>
        <taxon>Bacteria</taxon>
        <taxon>Pseudomonadati</taxon>
        <taxon>Pseudomonadota</taxon>
        <taxon>Betaproteobacteria</taxon>
        <taxon>Rhodocyclales</taxon>
        <taxon>Zoogloeaceae</taxon>
        <taxon>Thauera</taxon>
    </lineage>
</organism>
<protein>
    <recommendedName>
        <fullName evidence="3">1-deoxy-D-xylulose-5-phosphate synthase</fullName>
    </recommendedName>
</protein>
<dbReference type="Proteomes" id="UP000603602">
    <property type="component" value="Unassembled WGS sequence"/>
</dbReference>
<evidence type="ECO:0000313" key="2">
    <source>
        <dbReference type="Proteomes" id="UP000603602"/>
    </source>
</evidence>
<name>A0ABR9B9L2_9RHOO</name>
<sequence>MKNNQLTKGNQRRVMYIENKDGEIDGAAARIGWLEFSKSGLSVYYRGRTLSRAKGSGVAGNHFDAETGEEYWISGIKKKGSNTHWAESVKVVVDEDAKDEYQRIKESI</sequence>
<dbReference type="EMBL" id="JACYTO010000001">
    <property type="protein sequence ID" value="MBD8502688.1"/>
    <property type="molecule type" value="Genomic_DNA"/>
</dbReference>
<evidence type="ECO:0000313" key="1">
    <source>
        <dbReference type="EMBL" id="MBD8502688.1"/>
    </source>
</evidence>
<dbReference type="RefSeq" id="WP_187717450.1">
    <property type="nucleotide sequence ID" value="NZ_JACTAH010000001.1"/>
</dbReference>
<evidence type="ECO:0008006" key="3">
    <source>
        <dbReference type="Google" id="ProtNLM"/>
    </source>
</evidence>
<gene>
    <name evidence="1" type="ORF">IFO67_07295</name>
</gene>
<accession>A0ABR9B9L2</accession>